<keyword evidence="2" id="KW-0677">Repeat</keyword>
<dbReference type="EMBL" id="BT046228">
    <property type="protein sequence ID" value="ACI66029.1"/>
    <property type="molecule type" value="mRNA"/>
</dbReference>
<evidence type="ECO:0000256" key="5">
    <source>
        <dbReference type="SAM" id="MobiDB-lite"/>
    </source>
</evidence>
<evidence type="ECO:0000256" key="2">
    <source>
        <dbReference type="ARBA" id="ARBA00022737"/>
    </source>
</evidence>
<dbReference type="InterPro" id="IPR045081">
    <property type="entry name" value="AN32"/>
</dbReference>
<reference evidence="6" key="1">
    <citation type="submission" date="2008-10" db="EMBL/GenBank/DDBJ databases">
        <authorList>
            <consortium name="cGRASP (B.F. Koop &amp; W.S. Davidson)"/>
            <person name="Leong J."/>
            <person name="von Schalburg K."/>
            <person name="Cooper G."/>
            <person name="Moore R."/>
            <person name="Holt R."/>
            <person name="Davidson W.S."/>
            <person name="Koop B.F."/>
        </authorList>
    </citation>
    <scope>NUCLEOTIDE SEQUENCE</scope>
    <source>
        <tissue evidence="6">Thymus</tissue>
    </source>
</reference>
<evidence type="ECO:0000256" key="1">
    <source>
        <dbReference type="ARBA" id="ARBA00022614"/>
    </source>
</evidence>
<evidence type="ECO:0000313" key="6">
    <source>
        <dbReference type="EMBL" id="ACI66029.1"/>
    </source>
</evidence>
<comment type="subcellular location">
    <subcellularLocation>
        <location evidence="4">Nucleus</location>
    </subcellularLocation>
</comment>
<feature type="region of interest" description="Disordered" evidence="5">
    <location>
        <begin position="192"/>
        <end position="255"/>
    </location>
</feature>
<accession>B5X5A9</accession>
<dbReference type="InterPro" id="IPR032675">
    <property type="entry name" value="LRR_dom_sf"/>
</dbReference>
<dbReference type="GO" id="GO:0005634">
    <property type="term" value="C:nucleus"/>
    <property type="evidence" value="ECO:0007669"/>
    <property type="project" value="UniProtKB-SubCell"/>
</dbReference>
<dbReference type="Gene3D" id="3.80.10.10">
    <property type="entry name" value="Ribonuclease Inhibitor"/>
    <property type="match status" value="1"/>
</dbReference>
<dbReference type="RefSeq" id="NP_001134049.1">
    <property type="nucleotide sequence ID" value="NM_001140577.1"/>
</dbReference>
<gene>
    <name evidence="6" type="primary">AN32E</name>
</gene>
<comment type="similarity">
    <text evidence="3 4">Belongs to the ANP32 family.</text>
</comment>
<keyword evidence="1 4" id="KW-0433">Leucine-rich repeat</keyword>
<keyword evidence="4" id="KW-0539">Nucleus</keyword>
<name>B5X5A9_SALSA</name>
<reference evidence="6" key="3">
    <citation type="submission" date="2010-08" db="EMBL/GenBank/DDBJ databases">
        <authorList>
            <consortium name="cGRASP (B.F. Koop &amp; W.S. Davidson)"/>
        </authorList>
    </citation>
    <scope>NUCLEOTIDE SEQUENCE</scope>
    <source>
        <tissue evidence="6">Thymus</tissue>
    </source>
</reference>
<dbReference type="Pfam" id="PF14580">
    <property type="entry name" value="LRR_9"/>
    <property type="match status" value="1"/>
</dbReference>
<dbReference type="PANTHER" id="PTHR11375:SF0">
    <property type="entry name" value="ACIDIC LEUCINE-RICH NUCLEAR PHOSPHOPROTEIN 32 FAMILY MEMBER A"/>
    <property type="match status" value="1"/>
</dbReference>
<protein>
    <recommendedName>
        <fullName evidence="4">Acidic leucine-rich nuclear phosphoprotein 32 family member</fullName>
    </recommendedName>
</protein>
<dbReference type="KEGG" id="sasa:100195548"/>
<dbReference type="SMART" id="SM00365">
    <property type="entry name" value="LRR_SD22"/>
    <property type="match status" value="3"/>
</dbReference>
<sequence>MMEEVIREQIDGANPEEILELILDGCPPINLSVLEPYVSLRSLSLTENKITSFEGLPALKELNMLDLTSNELAKGFELLVEKCPNLTYLDLSENPIENMDELKGLANLKFLESLQLDACPIADNPNYRQEVFSICECLISLDGLDAHGAELESSEDFDEDLDVSSDKSDTHLSILLGDDIPSELDDSEFQMDDSAVKDDQPAAVDSSTVVDDESVEESGEVSTSNSTSKSNSEKRTIADSFDAVVTESPTKRPKV</sequence>
<reference evidence="6" key="2">
    <citation type="journal article" date="2010" name="BMC Genomics">
        <title>Salmo salar and Esox lucius full-length cDNA sequences reveal changes in evolutionary pressures on a post-tetraploidization genome.</title>
        <authorList>
            <person name="Leong J.S."/>
            <person name="Jantzen S.G."/>
            <person name="von Schalburg K.R."/>
            <person name="Cooper G.A."/>
            <person name="Messmer A.M."/>
            <person name="Liao N.Y."/>
            <person name="Munro S."/>
            <person name="Moore R."/>
            <person name="Holt R.A."/>
            <person name="Jones S.J."/>
            <person name="Davidson W.S."/>
            <person name="Koop B.F."/>
        </authorList>
    </citation>
    <scope>NUCLEOTIDE SEQUENCE</scope>
    <source>
        <tissue evidence="6">Thymus</tissue>
    </source>
</reference>
<comment type="function">
    <text evidence="4">Multifunctional protein that is involved in the regulation of many processes.</text>
</comment>
<dbReference type="GeneID" id="100195548"/>
<dbReference type="GO" id="GO:0042393">
    <property type="term" value="F:histone binding"/>
    <property type="evidence" value="ECO:0007669"/>
    <property type="project" value="TreeGrafter"/>
</dbReference>
<evidence type="ECO:0000256" key="3">
    <source>
        <dbReference type="ARBA" id="ARBA00025777"/>
    </source>
</evidence>
<organism evidence="6">
    <name type="scientific">Salmo salar</name>
    <name type="common">Atlantic salmon</name>
    <dbReference type="NCBI Taxonomy" id="8030"/>
    <lineage>
        <taxon>Eukaryota</taxon>
        <taxon>Metazoa</taxon>
        <taxon>Chordata</taxon>
        <taxon>Craniata</taxon>
        <taxon>Vertebrata</taxon>
        <taxon>Euteleostomi</taxon>
        <taxon>Actinopterygii</taxon>
        <taxon>Neopterygii</taxon>
        <taxon>Teleostei</taxon>
        <taxon>Protacanthopterygii</taxon>
        <taxon>Salmoniformes</taxon>
        <taxon>Salmonidae</taxon>
        <taxon>Salmoninae</taxon>
        <taxon>Salmo</taxon>
    </lineage>
</organism>
<feature type="compositionally biased region" description="Low complexity" evidence="5">
    <location>
        <begin position="220"/>
        <end position="230"/>
    </location>
</feature>
<dbReference type="InterPro" id="IPR001611">
    <property type="entry name" value="Leu-rich_rpt"/>
</dbReference>
<dbReference type="SUPFAM" id="SSF52058">
    <property type="entry name" value="L domain-like"/>
    <property type="match status" value="1"/>
</dbReference>
<dbReference type="PANTHER" id="PTHR11375">
    <property type="entry name" value="ACIDIC LEUCINE-RICH NUCLEAR PHOSPHOPROTEIN 32"/>
    <property type="match status" value="1"/>
</dbReference>
<feature type="compositionally biased region" description="Acidic residues" evidence="5">
    <location>
        <begin position="210"/>
        <end position="219"/>
    </location>
</feature>
<evidence type="ECO:0000256" key="4">
    <source>
        <dbReference type="RuleBase" id="RU369103"/>
    </source>
</evidence>
<dbReference type="CTD" id="100195548"/>
<proteinExistence type="evidence at transcript level"/>
<dbReference type="AlphaFoldDB" id="B5X5A9"/>
<dbReference type="PROSITE" id="PS51450">
    <property type="entry name" value="LRR"/>
    <property type="match status" value="2"/>
</dbReference>